<dbReference type="CDD" id="cd01650">
    <property type="entry name" value="RT_nLTR_like"/>
    <property type="match status" value="1"/>
</dbReference>
<evidence type="ECO:0000259" key="2">
    <source>
        <dbReference type="Pfam" id="PF00078"/>
    </source>
</evidence>
<proteinExistence type="predicted"/>
<dbReference type="InterPro" id="IPR000477">
    <property type="entry name" value="RT_dom"/>
</dbReference>
<feature type="domain" description="Reverse transcriptase" evidence="2">
    <location>
        <begin position="175"/>
        <end position="264"/>
    </location>
</feature>
<dbReference type="AlphaFoldDB" id="A0A6J1R1D6"/>
<dbReference type="OrthoDB" id="7554578at2759"/>
<name>A0A6J1R1D6_9HYME</name>
<evidence type="ECO:0000313" key="3">
    <source>
        <dbReference type="Proteomes" id="UP000504618"/>
    </source>
</evidence>
<organism evidence="3 4">
    <name type="scientific">Temnothorax curvispinosus</name>
    <dbReference type="NCBI Taxonomy" id="300111"/>
    <lineage>
        <taxon>Eukaryota</taxon>
        <taxon>Metazoa</taxon>
        <taxon>Ecdysozoa</taxon>
        <taxon>Arthropoda</taxon>
        <taxon>Hexapoda</taxon>
        <taxon>Insecta</taxon>
        <taxon>Pterygota</taxon>
        <taxon>Neoptera</taxon>
        <taxon>Endopterygota</taxon>
        <taxon>Hymenoptera</taxon>
        <taxon>Apocrita</taxon>
        <taxon>Aculeata</taxon>
        <taxon>Formicoidea</taxon>
        <taxon>Formicidae</taxon>
        <taxon>Myrmicinae</taxon>
        <taxon>Temnothorax</taxon>
    </lineage>
</organism>
<keyword evidence="1" id="KW-0175">Coiled coil</keyword>
<keyword evidence="3" id="KW-1185">Reference proteome</keyword>
<feature type="coiled-coil region" evidence="1">
    <location>
        <begin position="33"/>
        <end position="92"/>
    </location>
</feature>
<accession>A0A6J1R1D6</accession>
<evidence type="ECO:0000313" key="4">
    <source>
        <dbReference type="RefSeq" id="XP_024886911.1"/>
    </source>
</evidence>
<sequence>MRKWREEVKEVRNDLRKVKGWRGDLRQMIEDMKEGLREQGRLMRGEVEELRRKCREREEKWNEEKKKLVSCIKELKKKVEELERNKEGGEMRENKDKEFWTGLKEWDVMVLLETWLDDKGWKRVKERLPEGYEWGVQTAKRKNKKGRAMGRMVMGIKKKLVKKGERIVGAEEGIMTGKVYVAVLAERLREEVEHKGIIPPNQTGFRKGMRTVDNIYVLNYLINRQIRRKGGKVVALFVDLKAAFDSVDREVLMEALRERGVREGLVERIEEVLRETRSRVRAGKELGEFLDSKRVLLAEGEDKMRSMMERLKKYLDKKSLQLNAEKTKIMKFRKGGGRMVKKDWRWKGRKVEEVKEFRYLG</sequence>
<protein>
    <submittedName>
        <fullName evidence="4">Golgin subfamily A member 6-like protein 1</fullName>
    </submittedName>
</protein>
<dbReference type="PANTHER" id="PTHR47027">
    <property type="entry name" value="REVERSE TRANSCRIPTASE DOMAIN-CONTAINING PROTEIN"/>
    <property type="match status" value="1"/>
</dbReference>
<dbReference type="Proteomes" id="UP000504618">
    <property type="component" value="Unplaced"/>
</dbReference>
<gene>
    <name evidence="4" type="primary">LOC112464267</name>
</gene>
<dbReference type="RefSeq" id="XP_024886911.1">
    <property type="nucleotide sequence ID" value="XM_025031143.1"/>
</dbReference>
<evidence type="ECO:0000256" key="1">
    <source>
        <dbReference type="SAM" id="Coils"/>
    </source>
</evidence>
<dbReference type="GeneID" id="112464267"/>
<dbReference type="PANTHER" id="PTHR47027:SF20">
    <property type="entry name" value="REVERSE TRANSCRIPTASE-LIKE PROTEIN WITH RNA-DIRECTED DNA POLYMERASE DOMAIN"/>
    <property type="match status" value="1"/>
</dbReference>
<reference evidence="4" key="1">
    <citation type="submission" date="2025-08" db="UniProtKB">
        <authorList>
            <consortium name="RefSeq"/>
        </authorList>
    </citation>
    <scope>IDENTIFICATION</scope>
    <source>
        <tissue evidence="4">Whole body</tissue>
    </source>
</reference>
<feature type="non-terminal residue" evidence="4">
    <location>
        <position position="361"/>
    </location>
</feature>
<dbReference type="Pfam" id="PF00078">
    <property type="entry name" value="RVT_1"/>
    <property type="match status" value="1"/>
</dbReference>